<organism evidence="2">
    <name type="scientific">metagenome</name>
    <dbReference type="NCBI Taxonomy" id="256318"/>
    <lineage>
        <taxon>unclassified sequences</taxon>
        <taxon>metagenomes</taxon>
    </lineage>
</organism>
<sequence length="35" mass="3967">MVRTLIKFVSRNGFKPFAIYRIIIGLAMAAVLLSR</sequence>
<evidence type="ECO:0000256" key="1">
    <source>
        <dbReference type="SAM" id="Phobius"/>
    </source>
</evidence>
<dbReference type="EMBL" id="UIDG01000332">
    <property type="protein sequence ID" value="SUS07199.1"/>
    <property type="molecule type" value="Genomic_DNA"/>
</dbReference>
<evidence type="ECO:0008006" key="3">
    <source>
        <dbReference type="Google" id="ProtNLM"/>
    </source>
</evidence>
<reference evidence="2" key="1">
    <citation type="submission" date="2018-07" db="EMBL/GenBank/DDBJ databases">
        <authorList>
            <person name="Quirk P.G."/>
            <person name="Krulwich T.A."/>
        </authorList>
    </citation>
    <scope>NUCLEOTIDE SEQUENCE</scope>
</reference>
<protein>
    <recommendedName>
        <fullName evidence="3">Undecaprenyl-diphosphate phosphatase</fullName>
    </recommendedName>
</protein>
<keyword evidence="1" id="KW-1133">Transmembrane helix</keyword>
<gene>
    <name evidence="2" type="ORF">DF3PB_3980005</name>
</gene>
<feature type="transmembrane region" description="Helical" evidence="1">
    <location>
        <begin position="17"/>
        <end position="34"/>
    </location>
</feature>
<dbReference type="AlphaFoldDB" id="A0A380THM6"/>
<accession>A0A380THM6</accession>
<name>A0A380THM6_9ZZZZ</name>
<evidence type="ECO:0000313" key="2">
    <source>
        <dbReference type="EMBL" id="SUS07199.1"/>
    </source>
</evidence>
<keyword evidence="1" id="KW-0472">Membrane</keyword>
<keyword evidence="1" id="KW-0812">Transmembrane</keyword>
<proteinExistence type="predicted"/>